<dbReference type="InterPro" id="IPR045584">
    <property type="entry name" value="Pilin-like"/>
</dbReference>
<dbReference type="SUPFAM" id="SSF54523">
    <property type="entry name" value="Pili subunits"/>
    <property type="match status" value="1"/>
</dbReference>
<dbReference type="Pfam" id="PF07596">
    <property type="entry name" value="SBP_bac_10"/>
    <property type="match status" value="1"/>
</dbReference>
<dbReference type="InterPro" id="IPR027558">
    <property type="entry name" value="Pre_pil_HX9DG_C"/>
</dbReference>
<dbReference type="EMBL" id="FOQD01000001">
    <property type="protein sequence ID" value="SFH59107.1"/>
    <property type="molecule type" value="Genomic_DNA"/>
</dbReference>
<dbReference type="Pfam" id="PF07963">
    <property type="entry name" value="N_methyl"/>
    <property type="match status" value="1"/>
</dbReference>
<gene>
    <name evidence="2" type="ORF">SAMN05421753_101332</name>
</gene>
<dbReference type="InterPro" id="IPR012902">
    <property type="entry name" value="N_methyl_site"/>
</dbReference>
<accession>A0A1I3B9X2</accession>
<dbReference type="PANTHER" id="PTHR30093">
    <property type="entry name" value="GENERAL SECRETION PATHWAY PROTEIN G"/>
    <property type="match status" value="1"/>
</dbReference>
<protein>
    <submittedName>
        <fullName evidence="2">Prepilin-type N-terminal cleavage/methylation domain-containing protein</fullName>
    </submittedName>
</protein>
<proteinExistence type="predicted"/>
<dbReference type="AlphaFoldDB" id="A0A1I3B9X2"/>
<dbReference type="NCBIfam" id="TIGR04294">
    <property type="entry name" value="pre_pil_HX9DG"/>
    <property type="match status" value="1"/>
</dbReference>
<dbReference type="InterPro" id="IPR011453">
    <property type="entry name" value="DUF1559"/>
</dbReference>
<evidence type="ECO:0000259" key="1">
    <source>
        <dbReference type="Pfam" id="PF07596"/>
    </source>
</evidence>
<sequence>MIARRRRRKGFTLIELLVVIAIIAILVSLLLPAVQQAREAARRSQCKNNLKQMGLAMHNYLDAFTRFPPVSVLPTGRTFEPYSGHVRLLPYIEQANLAKLIDWNVSSEFTTNPVAAMTRVAIYMCPSETNDRPRQTPTLVHYPLNYGFNEGTWFIYDPVTGNVGDGMFHPNRAYRPADVTDGLSNTLGAAEVKAYQPNVWDTSNPASLNVAPPANPAAAAAYATGTFDSNGHTEWVEGDVHESGFTTTFNPNAVFSYTNGGVTYDIDLTSMRDGESITVPTYAAITSRSYHTGLVNALLMDGSVRTVSNNIDLGVWRAVGTRGGSETKSLE</sequence>
<reference evidence="3" key="1">
    <citation type="submission" date="2016-10" db="EMBL/GenBank/DDBJ databases">
        <authorList>
            <person name="Varghese N."/>
            <person name="Submissions S."/>
        </authorList>
    </citation>
    <scope>NUCLEOTIDE SEQUENCE [LARGE SCALE GENOMIC DNA]</scope>
    <source>
        <strain evidence="3">DSM 26348</strain>
    </source>
</reference>
<evidence type="ECO:0000313" key="2">
    <source>
        <dbReference type="EMBL" id="SFH59107.1"/>
    </source>
</evidence>
<dbReference type="PANTHER" id="PTHR30093:SF2">
    <property type="entry name" value="TYPE II SECRETION SYSTEM PROTEIN H"/>
    <property type="match status" value="1"/>
</dbReference>
<keyword evidence="3" id="KW-1185">Reference proteome</keyword>
<dbReference type="Proteomes" id="UP000199518">
    <property type="component" value="Unassembled WGS sequence"/>
</dbReference>
<feature type="domain" description="DUF1559" evidence="1">
    <location>
        <begin position="35"/>
        <end position="313"/>
    </location>
</feature>
<evidence type="ECO:0000313" key="3">
    <source>
        <dbReference type="Proteomes" id="UP000199518"/>
    </source>
</evidence>
<name>A0A1I3B9X2_9PLAN</name>
<dbReference type="STRING" id="1576369.SAMN05421753_101332"/>
<dbReference type="PROSITE" id="PS00409">
    <property type="entry name" value="PROKAR_NTER_METHYL"/>
    <property type="match status" value="1"/>
</dbReference>
<organism evidence="2 3">
    <name type="scientific">Planctomicrobium piriforme</name>
    <dbReference type="NCBI Taxonomy" id="1576369"/>
    <lineage>
        <taxon>Bacteria</taxon>
        <taxon>Pseudomonadati</taxon>
        <taxon>Planctomycetota</taxon>
        <taxon>Planctomycetia</taxon>
        <taxon>Planctomycetales</taxon>
        <taxon>Planctomycetaceae</taxon>
        <taxon>Planctomicrobium</taxon>
    </lineage>
</organism>
<dbReference type="NCBIfam" id="TIGR02532">
    <property type="entry name" value="IV_pilin_GFxxxE"/>
    <property type="match status" value="1"/>
</dbReference>
<dbReference type="RefSeq" id="WP_175516990.1">
    <property type="nucleotide sequence ID" value="NZ_FOQD01000001.1"/>
</dbReference>
<dbReference type="Gene3D" id="3.30.700.10">
    <property type="entry name" value="Glycoprotein, Type 4 Pilin"/>
    <property type="match status" value="1"/>
</dbReference>